<evidence type="ECO:0000256" key="1">
    <source>
        <dbReference type="SAM" id="MobiDB-lite"/>
    </source>
</evidence>
<feature type="region of interest" description="Disordered" evidence="1">
    <location>
        <begin position="49"/>
        <end position="71"/>
    </location>
</feature>
<organism evidence="2">
    <name type="scientific">virus sp. ctJLD79</name>
    <dbReference type="NCBI Taxonomy" id="2827987"/>
    <lineage>
        <taxon>Viruses</taxon>
    </lineage>
</organism>
<accession>A0A8S5RE79</accession>
<name>A0A8S5RE79_9VIRU</name>
<sequence length="71" mass="7962">MRCGEYLTRWDTFLACHHVFDLFSECSAGSVAAFKRQFYTLWQPLLRPRSKGAGKVKSSVTATNSFPCPSA</sequence>
<protein>
    <submittedName>
        <fullName evidence="2">Uncharacterized protein</fullName>
    </submittedName>
</protein>
<reference evidence="2" key="1">
    <citation type="journal article" date="2021" name="Proc. Natl. Acad. Sci. U.S.A.">
        <title>A Catalog of Tens of Thousands of Viruses from Human Metagenomes Reveals Hidden Associations with Chronic Diseases.</title>
        <authorList>
            <person name="Tisza M.J."/>
            <person name="Buck C.B."/>
        </authorList>
    </citation>
    <scope>NUCLEOTIDE SEQUENCE</scope>
    <source>
        <strain evidence="2">CtJLD79</strain>
    </source>
</reference>
<feature type="compositionally biased region" description="Polar residues" evidence="1">
    <location>
        <begin position="58"/>
        <end position="71"/>
    </location>
</feature>
<proteinExistence type="predicted"/>
<evidence type="ECO:0000313" key="2">
    <source>
        <dbReference type="EMBL" id="DAE29710.1"/>
    </source>
</evidence>
<dbReference type="EMBL" id="BK059097">
    <property type="protein sequence ID" value="DAE29710.1"/>
    <property type="molecule type" value="Genomic_DNA"/>
</dbReference>